<proteinExistence type="predicted"/>
<feature type="non-terminal residue" evidence="1">
    <location>
        <position position="1"/>
    </location>
</feature>
<name>A0A553MQZ3_9TELE</name>
<dbReference type="OrthoDB" id="8956461at2759"/>
<sequence length="261" mass="28904">VELTVGSDQKMDPASVPSMQSALANQGALLGQHDQDIRILAESVQSTQQQLSMVAAATSLIRLRQANRSAADYSVDFRILAADTTWNDDALRDLYFHSLDEQLQKELGSTHEAKSLKELISLSIKIDNRLRRYRTKGRSASVTTSPVYVRSSSQQISFPPVTPGAQLAFLSKSLVLGNSPVTRQNKRIPSDHTVAGIHTGILGIRRTFEELATPEVNELDGEGVWVDEEVVQLYVPMEHSSLAARHSCKSRLLHDDSYYVF</sequence>
<dbReference type="InterPro" id="IPR032567">
    <property type="entry name" value="RTL1-rel"/>
</dbReference>
<keyword evidence="2" id="KW-1185">Reference proteome</keyword>
<dbReference type="EMBL" id="SRMA01027315">
    <property type="protein sequence ID" value="TRY55604.1"/>
    <property type="molecule type" value="Genomic_DNA"/>
</dbReference>
<dbReference type="PANTHER" id="PTHR15503">
    <property type="entry name" value="LDOC1 RELATED"/>
    <property type="match status" value="1"/>
</dbReference>
<protein>
    <submittedName>
        <fullName evidence="1">Uncharacterized protein</fullName>
    </submittedName>
</protein>
<gene>
    <name evidence="1" type="ORF">DNTS_021486</name>
</gene>
<dbReference type="Proteomes" id="UP000316079">
    <property type="component" value="Unassembled WGS sequence"/>
</dbReference>
<comment type="caution">
    <text evidence="1">The sequence shown here is derived from an EMBL/GenBank/DDBJ whole genome shotgun (WGS) entry which is preliminary data.</text>
</comment>
<accession>A0A553MQZ3</accession>
<dbReference type="AlphaFoldDB" id="A0A553MQZ3"/>
<evidence type="ECO:0000313" key="2">
    <source>
        <dbReference type="Proteomes" id="UP000316079"/>
    </source>
</evidence>
<dbReference type="PANTHER" id="PTHR15503:SF36">
    <property type="entry name" value="RETROTRANSPOSON GAG-LIKE PROTEIN 5"/>
    <property type="match status" value="1"/>
</dbReference>
<organism evidence="1 2">
    <name type="scientific">Danionella cerebrum</name>
    <dbReference type="NCBI Taxonomy" id="2873325"/>
    <lineage>
        <taxon>Eukaryota</taxon>
        <taxon>Metazoa</taxon>
        <taxon>Chordata</taxon>
        <taxon>Craniata</taxon>
        <taxon>Vertebrata</taxon>
        <taxon>Euteleostomi</taxon>
        <taxon>Actinopterygii</taxon>
        <taxon>Neopterygii</taxon>
        <taxon>Teleostei</taxon>
        <taxon>Ostariophysi</taxon>
        <taxon>Cypriniformes</taxon>
        <taxon>Danionidae</taxon>
        <taxon>Danioninae</taxon>
        <taxon>Danionella</taxon>
    </lineage>
</organism>
<reference evidence="1 2" key="1">
    <citation type="journal article" date="2019" name="Sci. Data">
        <title>Hybrid genome assembly and annotation of Danionella translucida.</title>
        <authorList>
            <person name="Kadobianskyi M."/>
            <person name="Schulze L."/>
            <person name="Schuelke M."/>
            <person name="Judkewitz B."/>
        </authorList>
    </citation>
    <scope>NUCLEOTIDE SEQUENCE [LARGE SCALE GENOMIC DNA]</scope>
    <source>
        <strain evidence="1 2">Bolton</strain>
    </source>
</reference>
<dbReference type="STRING" id="623744.A0A553MQZ3"/>
<evidence type="ECO:0000313" key="1">
    <source>
        <dbReference type="EMBL" id="TRY55604.1"/>
    </source>
</evidence>